<sequence length="44" mass="5145">MRTYYSESFTLPDSMRFPGFSREKLCPRLSKVKTARNIVSIVTM</sequence>
<dbReference type="EMBL" id="CP004144">
    <property type="protein sequence ID" value="AGF97475.1"/>
    <property type="molecule type" value="Genomic_DNA"/>
</dbReference>
<dbReference type="HOGENOM" id="CLU_3210772_0_0_2"/>
<gene>
    <name evidence="1" type="ORF">MmTuc01_2147</name>
</gene>
<evidence type="ECO:0000313" key="2">
    <source>
        <dbReference type="Proteomes" id="UP000011718"/>
    </source>
</evidence>
<evidence type="ECO:0000313" key="1">
    <source>
        <dbReference type="EMBL" id="AGF97475.1"/>
    </source>
</evidence>
<protein>
    <submittedName>
        <fullName evidence="1">Uncharacterized protein</fullName>
    </submittedName>
</protein>
<accession>M1Q5A3</accession>
<organism evidence="1 2">
    <name type="scientific">Methanosarcina mazei Tuc01</name>
    <dbReference type="NCBI Taxonomy" id="1236903"/>
    <lineage>
        <taxon>Archaea</taxon>
        <taxon>Methanobacteriati</taxon>
        <taxon>Methanobacteriota</taxon>
        <taxon>Stenosarchaea group</taxon>
        <taxon>Methanomicrobia</taxon>
        <taxon>Methanosarcinales</taxon>
        <taxon>Methanosarcinaceae</taxon>
        <taxon>Methanosarcina</taxon>
    </lineage>
</organism>
<dbReference type="Proteomes" id="UP000011718">
    <property type="component" value="Chromosome"/>
</dbReference>
<dbReference type="KEGG" id="mmaz:MmTuc01_2147"/>
<dbReference type="BioCyc" id="MMAZ1236903:G139K-2054-MONOMER"/>
<name>M1Q5A3_METMZ</name>
<reference evidence="1 2" key="1">
    <citation type="journal article" date="2013" name="Genome Announc.">
        <title>Complete Genome of a Methanosarcina mazei Strain Isolated from Sediment Samples from an Amazonian Flooded Area.</title>
        <authorList>
            <person name="Assis das Gracas D."/>
            <person name="Thiago Juca Ramos R."/>
            <person name="Vieira Araujo A.C."/>
            <person name="Zahlouth R."/>
            <person name="Ribeiro Carneiro A."/>
            <person name="Souza Lopes T."/>
            <person name="Azevedo Barauna R."/>
            <person name="Azevedo V."/>
            <person name="Cruz Schneider M.P."/>
            <person name="Pellizari V.H."/>
            <person name="Silva A."/>
        </authorList>
    </citation>
    <scope>NUCLEOTIDE SEQUENCE [LARGE SCALE GENOMIC DNA]</scope>
    <source>
        <strain evidence="1 2">Tuc01</strain>
    </source>
</reference>
<dbReference type="AlphaFoldDB" id="M1Q5A3"/>
<proteinExistence type="predicted"/>